<sequence>MNTFDHKVVEGFIQTMERNGIGLATQSNAFDKLTSVLLDAHRLGLFAESPLTGDERLWSAQWRGGCGQSPQHRG</sequence>
<keyword evidence="2" id="KW-1185">Reference proteome</keyword>
<gene>
    <name evidence="1" type="ORF">ACFPIH_36910</name>
</gene>
<comment type="caution">
    <text evidence="1">The sequence shown here is derived from an EMBL/GenBank/DDBJ whole genome shotgun (WGS) entry which is preliminary data.</text>
</comment>
<name>A0ABV9B644_9ACTN</name>
<evidence type="ECO:0000313" key="2">
    <source>
        <dbReference type="Proteomes" id="UP001595839"/>
    </source>
</evidence>
<reference evidence="2" key="1">
    <citation type="journal article" date="2019" name="Int. J. Syst. Evol. Microbiol.">
        <title>The Global Catalogue of Microorganisms (GCM) 10K type strain sequencing project: providing services to taxonomists for standard genome sequencing and annotation.</title>
        <authorList>
            <consortium name="The Broad Institute Genomics Platform"/>
            <consortium name="The Broad Institute Genome Sequencing Center for Infectious Disease"/>
            <person name="Wu L."/>
            <person name="Ma J."/>
        </authorList>
    </citation>
    <scope>NUCLEOTIDE SEQUENCE [LARGE SCALE GENOMIC DNA]</scope>
    <source>
        <strain evidence="2">CGMCC 4.7177</strain>
    </source>
</reference>
<dbReference type="RefSeq" id="WP_381182393.1">
    <property type="nucleotide sequence ID" value="NZ_JBHSFK010000030.1"/>
</dbReference>
<organism evidence="1 2">
    <name type="scientific">Streptomyces vulcanius</name>
    <dbReference type="NCBI Taxonomy" id="1441876"/>
    <lineage>
        <taxon>Bacteria</taxon>
        <taxon>Bacillati</taxon>
        <taxon>Actinomycetota</taxon>
        <taxon>Actinomycetes</taxon>
        <taxon>Kitasatosporales</taxon>
        <taxon>Streptomycetaceae</taxon>
        <taxon>Streptomyces</taxon>
    </lineage>
</organism>
<dbReference type="Proteomes" id="UP001595839">
    <property type="component" value="Unassembled WGS sequence"/>
</dbReference>
<protein>
    <submittedName>
        <fullName evidence="1">Uncharacterized protein</fullName>
    </submittedName>
</protein>
<proteinExistence type="predicted"/>
<accession>A0ABV9B644</accession>
<dbReference type="EMBL" id="JBHSFK010000030">
    <property type="protein sequence ID" value="MFC4505016.1"/>
    <property type="molecule type" value="Genomic_DNA"/>
</dbReference>
<evidence type="ECO:0000313" key="1">
    <source>
        <dbReference type="EMBL" id="MFC4505016.1"/>
    </source>
</evidence>